<keyword evidence="1" id="KW-0472">Membrane</keyword>
<reference evidence="2 3" key="1">
    <citation type="submission" date="2020-08" db="EMBL/GenBank/DDBJ databases">
        <title>Genomic Encyclopedia of Type Strains, Phase IV (KMG-IV): sequencing the most valuable type-strain genomes for metagenomic binning, comparative biology and taxonomic classification.</title>
        <authorList>
            <person name="Goeker M."/>
        </authorList>
    </citation>
    <scope>NUCLEOTIDE SEQUENCE [LARGE SCALE GENOMIC DNA]</scope>
    <source>
        <strain evidence="2 3">DSM 27244</strain>
    </source>
</reference>
<evidence type="ECO:0000256" key="1">
    <source>
        <dbReference type="SAM" id="Phobius"/>
    </source>
</evidence>
<name>A0A7W9AML5_9SPHN</name>
<accession>A0A7W9AML5</accession>
<keyword evidence="3" id="KW-1185">Reference proteome</keyword>
<feature type="transmembrane region" description="Helical" evidence="1">
    <location>
        <begin position="38"/>
        <end position="63"/>
    </location>
</feature>
<keyword evidence="1" id="KW-1133">Transmembrane helix</keyword>
<dbReference type="EMBL" id="JACIJJ010000001">
    <property type="protein sequence ID" value="MBB5697210.1"/>
    <property type="molecule type" value="Genomic_DNA"/>
</dbReference>
<gene>
    <name evidence="2" type="ORF">FHR19_000535</name>
</gene>
<keyword evidence="1" id="KW-0812">Transmembrane</keyword>
<proteinExistence type="predicted"/>
<dbReference type="RefSeq" id="WP_184023963.1">
    <property type="nucleotide sequence ID" value="NZ_JACIJJ010000001.1"/>
</dbReference>
<sequence length="70" mass="7136">MEAAPRRRLLVALLVAFGFASGPLVTLVRDVAANGIGAYLPMLGIMAGFVGATGVVGLAAALLRLRTEVV</sequence>
<evidence type="ECO:0000313" key="2">
    <source>
        <dbReference type="EMBL" id="MBB5697210.1"/>
    </source>
</evidence>
<comment type="caution">
    <text evidence="2">The sequence shown here is derived from an EMBL/GenBank/DDBJ whole genome shotgun (WGS) entry which is preliminary data.</text>
</comment>
<dbReference type="AlphaFoldDB" id="A0A7W9AML5"/>
<evidence type="ECO:0000313" key="3">
    <source>
        <dbReference type="Proteomes" id="UP000557739"/>
    </source>
</evidence>
<protein>
    <submittedName>
        <fullName evidence="2">Uncharacterized protein</fullName>
    </submittedName>
</protein>
<dbReference type="Proteomes" id="UP000557739">
    <property type="component" value="Unassembled WGS sequence"/>
</dbReference>
<organism evidence="2 3">
    <name type="scientific">Sphingomonas yantingensis</name>
    <dbReference type="NCBI Taxonomy" id="1241761"/>
    <lineage>
        <taxon>Bacteria</taxon>
        <taxon>Pseudomonadati</taxon>
        <taxon>Pseudomonadota</taxon>
        <taxon>Alphaproteobacteria</taxon>
        <taxon>Sphingomonadales</taxon>
        <taxon>Sphingomonadaceae</taxon>
        <taxon>Sphingomonas</taxon>
    </lineage>
</organism>